<feature type="compositionally biased region" description="Polar residues" evidence="1">
    <location>
        <begin position="185"/>
        <end position="199"/>
    </location>
</feature>
<feature type="compositionally biased region" description="Basic and acidic residues" evidence="1">
    <location>
        <begin position="252"/>
        <end position="261"/>
    </location>
</feature>
<feature type="region of interest" description="Disordered" evidence="1">
    <location>
        <begin position="180"/>
        <end position="211"/>
    </location>
</feature>
<dbReference type="AlphaFoldDB" id="A0A6A7BS46"/>
<feature type="compositionally biased region" description="Polar residues" evidence="1">
    <location>
        <begin position="516"/>
        <end position="541"/>
    </location>
</feature>
<proteinExistence type="predicted"/>
<dbReference type="OrthoDB" id="19159at2759"/>
<evidence type="ECO:0000256" key="1">
    <source>
        <dbReference type="SAM" id="MobiDB-lite"/>
    </source>
</evidence>
<protein>
    <recommendedName>
        <fullName evidence="4">Cytokinesis regulator</fullName>
    </recommendedName>
</protein>
<dbReference type="PANTHER" id="PTHR35140">
    <property type="entry name" value="MITOTIC CHECK POINT PROTEIN BFA1"/>
    <property type="match status" value="1"/>
</dbReference>
<dbReference type="GO" id="GO:1990334">
    <property type="term" value="C:Bfa1-Bub2 complex"/>
    <property type="evidence" value="ECO:0007669"/>
    <property type="project" value="InterPro"/>
</dbReference>
<feature type="compositionally biased region" description="Basic and acidic residues" evidence="1">
    <location>
        <begin position="449"/>
        <end position="461"/>
    </location>
</feature>
<feature type="region of interest" description="Disordered" evidence="1">
    <location>
        <begin position="134"/>
        <end position="158"/>
    </location>
</feature>
<dbReference type="EMBL" id="MU006036">
    <property type="protein sequence ID" value="KAF2857585.1"/>
    <property type="molecule type" value="Genomic_DNA"/>
</dbReference>
<dbReference type="PANTHER" id="PTHR35140:SF1">
    <property type="entry name" value="MITOTIC CHECK POINT PROTEIN BFA1"/>
    <property type="match status" value="1"/>
</dbReference>
<name>A0A6A7BS46_9PEZI</name>
<dbReference type="GO" id="GO:0031578">
    <property type="term" value="P:mitotic spindle orientation checkpoint signaling"/>
    <property type="evidence" value="ECO:0007669"/>
    <property type="project" value="TreeGrafter"/>
</dbReference>
<feature type="compositionally biased region" description="Basic and acidic residues" evidence="1">
    <location>
        <begin position="375"/>
        <end position="384"/>
    </location>
</feature>
<feature type="compositionally biased region" description="Polar residues" evidence="1">
    <location>
        <begin position="358"/>
        <end position="374"/>
    </location>
</feature>
<dbReference type="GO" id="GO:0005096">
    <property type="term" value="F:GTPase activator activity"/>
    <property type="evidence" value="ECO:0007669"/>
    <property type="project" value="InterPro"/>
</dbReference>
<feature type="compositionally biased region" description="Basic and acidic residues" evidence="1">
    <location>
        <begin position="426"/>
        <end position="435"/>
    </location>
</feature>
<accession>A0A6A7BS46</accession>
<gene>
    <name evidence="2" type="ORF">K470DRAFT_223108</name>
</gene>
<sequence length="768" mass="84247">MAEIENWDDDGDFHGEFQLFAGGSVGTTHGSISSRLSIRSDSVAGDDDWNVVLPPGQGSTQAVQAAKQAGIPLPTDVPSSALLGGTITRLNKKPSRQKITDGWDDDLEMPDSGLTLKRLPADAAADLTDALDAFDDELPSSGPAPAPAPPDDDEDDLRGLEIPDAVDFDAMLKKRRAAEAELSDLSHSPTIEQPATATNAHKKSRLNGEDDDYLDDLDLAGGDILDVRKTRINKNLKIKGTKPTRGATTLNFHERPVEKPVHQRSHLPRPISSSKPASRLEPVFETGAQPGRDRRQPASGGNQMLRSKRSMPAMSSRSNLPTYKPSGTFNPPLAAQRAMPLHLRRESDPSRTGAASPPQRSQSRLSTAYTPHTPSRNDRPRRDVAPAALVREAAAKKTVTRPSRRRNFGDGSELDMFDDLPTSLVKEQRYVKEPVARGPPRQGLRHTQSRSDMRDPKRALPDRMTTPAPRTPGKPPRRTEQNTPSYLRDTAASRIARETRLGNNQRPRSEGPLMPLSTNWKAQAPTQTTKEPASSPTAQRSSKPRRLPTLIPPSHPLSKVKGMVWNHSTQCWEGNENSLAHFDIPPPLDTPTPMSHNPATAFMERHGMPSPPKQSPALIAPMHTAHGVQVNGGMVFDPRQMKWLKLKEGRDFSGPISPSVTDGEDEEDAFAGIEDLKDEKLPIPGAAASMGGMASPISMNASGMGEVHEEFDLGPQFIRLQRDEELNWRRRCELWFPNSEERADDDRWRWAIRDMVGSSSGSNASVFS</sequence>
<dbReference type="GO" id="GO:0044732">
    <property type="term" value="C:mitotic spindle pole body"/>
    <property type="evidence" value="ECO:0007669"/>
    <property type="project" value="TreeGrafter"/>
</dbReference>
<keyword evidence="3" id="KW-1185">Reference proteome</keyword>
<reference evidence="2" key="1">
    <citation type="journal article" date="2020" name="Stud. Mycol.">
        <title>101 Dothideomycetes genomes: a test case for predicting lifestyles and emergence of pathogens.</title>
        <authorList>
            <person name="Haridas S."/>
            <person name="Albert R."/>
            <person name="Binder M."/>
            <person name="Bloem J."/>
            <person name="Labutti K."/>
            <person name="Salamov A."/>
            <person name="Andreopoulos B."/>
            <person name="Baker S."/>
            <person name="Barry K."/>
            <person name="Bills G."/>
            <person name="Bluhm B."/>
            <person name="Cannon C."/>
            <person name="Castanera R."/>
            <person name="Culley D."/>
            <person name="Daum C."/>
            <person name="Ezra D."/>
            <person name="Gonzalez J."/>
            <person name="Henrissat B."/>
            <person name="Kuo A."/>
            <person name="Liang C."/>
            <person name="Lipzen A."/>
            <person name="Lutzoni F."/>
            <person name="Magnuson J."/>
            <person name="Mondo S."/>
            <person name="Nolan M."/>
            <person name="Ohm R."/>
            <person name="Pangilinan J."/>
            <person name="Park H.-J."/>
            <person name="Ramirez L."/>
            <person name="Alfaro M."/>
            <person name="Sun H."/>
            <person name="Tritt A."/>
            <person name="Yoshinaga Y."/>
            <person name="Zwiers L.-H."/>
            <person name="Turgeon B."/>
            <person name="Goodwin S."/>
            <person name="Spatafora J."/>
            <person name="Crous P."/>
            <person name="Grigoriev I."/>
        </authorList>
    </citation>
    <scope>NUCLEOTIDE SEQUENCE</scope>
    <source>
        <strain evidence="2">CBS 480.64</strain>
    </source>
</reference>
<feature type="compositionally biased region" description="Polar residues" evidence="1">
    <location>
        <begin position="313"/>
        <end position="329"/>
    </location>
</feature>
<evidence type="ECO:0008006" key="4">
    <source>
        <dbReference type="Google" id="ProtNLM"/>
    </source>
</evidence>
<organism evidence="2 3">
    <name type="scientific">Piedraia hortae CBS 480.64</name>
    <dbReference type="NCBI Taxonomy" id="1314780"/>
    <lineage>
        <taxon>Eukaryota</taxon>
        <taxon>Fungi</taxon>
        <taxon>Dikarya</taxon>
        <taxon>Ascomycota</taxon>
        <taxon>Pezizomycotina</taxon>
        <taxon>Dothideomycetes</taxon>
        <taxon>Dothideomycetidae</taxon>
        <taxon>Capnodiales</taxon>
        <taxon>Piedraiaceae</taxon>
        <taxon>Piedraia</taxon>
    </lineage>
</organism>
<evidence type="ECO:0000313" key="3">
    <source>
        <dbReference type="Proteomes" id="UP000799421"/>
    </source>
</evidence>
<dbReference type="Proteomes" id="UP000799421">
    <property type="component" value="Unassembled WGS sequence"/>
</dbReference>
<dbReference type="InterPro" id="IPR034586">
    <property type="entry name" value="Bfa1/Byr4"/>
</dbReference>
<evidence type="ECO:0000313" key="2">
    <source>
        <dbReference type="EMBL" id="KAF2857585.1"/>
    </source>
</evidence>
<feature type="region of interest" description="Disordered" evidence="1">
    <location>
        <begin position="240"/>
        <end position="555"/>
    </location>
</feature>